<evidence type="ECO:0000256" key="3">
    <source>
        <dbReference type="ARBA" id="ARBA00022989"/>
    </source>
</evidence>
<comment type="caution">
    <text evidence="5">The sequence shown here is derived from an EMBL/GenBank/DDBJ whole genome shotgun (WGS) entry which is preliminary data.</text>
</comment>
<evidence type="ECO:0000256" key="1">
    <source>
        <dbReference type="ARBA" id="ARBA00004141"/>
    </source>
</evidence>
<dbReference type="PANTHER" id="PTHR14110:SF6">
    <property type="entry name" value="OS04G0405100 PROTEIN"/>
    <property type="match status" value="1"/>
</dbReference>
<keyword evidence="3" id="KW-1133">Transmembrane helix</keyword>
<organism evidence="5 6">
    <name type="scientific">Rubroshorea leprosula</name>
    <dbReference type="NCBI Taxonomy" id="152421"/>
    <lineage>
        <taxon>Eukaryota</taxon>
        <taxon>Viridiplantae</taxon>
        <taxon>Streptophyta</taxon>
        <taxon>Embryophyta</taxon>
        <taxon>Tracheophyta</taxon>
        <taxon>Spermatophyta</taxon>
        <taxon>Magnoliopsida</taxon>
        <taxon>eudicotyledons</taxon>
        <taxon>Gunneridae</taxon>
        <taxon>Pentapetalae</taxon>
        <taxon>rosids</taxon>
        <taxon>malvids</taxon>
        <taxon>Malvales</taxon>
        <taxon>Dipterocarpaceae</taxon>
        <taxon>Rubroshorea</taxon>
    </lineage>
</organism>
<keyword evidence="4" id="KW-0472">Membrane</keyword>
<evidence type="ECO:0000256" key="2">
    <source>
        <dbReference type="ARBA" id="ARBA00022692"/>
    </source>
</evidence>
<gene>
    <name evidence="5" type="ORF">SLEP1_g6768</name>
</gene>
<dbReference type="InterPro" id="IPR039175">
    <property type="entry name" value="TIM22"/>
</dbReference>
<sequence length="128" mass="14064">MEGGKEHGVIVAKFSPPQQNLIEQLQVKYKELEKGFQAWLAKQTLPVETAVNSAINGAQGAAMGYFMGILTKDVSTSMPTASQANLNPQAMASFQQAQVPISVPYEQSLFYLSMNLRMFSSMLHFSCI</sequence>
<dbReference type="GO" id="GO:0008320">
    <property type="term" value="F:protein transmembrane transporter activity"/>
    <property type="evidence" value="ECO:0007669"/>
    <property type="project" value="TreeGrafter"/>
</dbReference>
<dbReference type="AlphaFoldDB" id="A0AAV5I738"/>
<accession>A0AAV5I738</accession>
<dbReference type="EMBL" id="BPVZ01000006">
    <property type="protein sequence ID" value="GKU93144.1"/>
    <property type="molecule type" value="Genomic_DNA"/>
</dbReference>
<evidence type="ECO:0000256" key="4">
    <source>
        <dbReference type="ARBA" id="ARBA00023136"/>
    </source>
</evidence>
<keyword evidence="2" id="KW-0812">Transmembrane</keyword>
<evidence type="ECO:0000313" key="6">
    <source>
        <dbReference type="Proteomes" id="UP001054252"/>
    </source>
</evidence>
<evidence type="ECO:0000313" key="5">
    <source>
        <dbReference type="EMBL" id="GKU93144.1"/>
    </source>
</evidence>
<proteinExistence type="predicted"/>
<dbReference type="PANTHER" id="PTHR14110">
    <property type="entry name" value="MITOCHONDRIAL IMPORT INNER MEMBRANE TRANSLOCASE SUBUNIT TIM22"/>
    <property type="match status" value="1"/>
</dbReference>
<dbReference type="GO" id="GO:0045039">
    <property type="term" value="P:protein insertion into mitochondrial inner membrane"/>
    <property type="evidence" value="ECO:0007669"/>
    <property type="project" value="InterPro"/>
</dbReference>
<protein>
    <submittedName>
        <fullName evidence="5">Uncharacterized protein</fullName>
    </submittedName>
</protein>
<dbReference type="GO" id="GO:0009706">
    <property type="term" value="C:chloroplast inner membrane"/>
    <property type="evidence" value="ECO:0007669"/>
    <property type="project" value="TreeGrafter"/>
</dbReference>
<keyword evidence="6" id="KW-1185">Reference proteome</keyword>
<dbReference type="GO" id="GO:0045036">
    <property type="term" value="P:protein targeting to chloroplast"/>
    <property type="evidence" value="ECO:0007669"/>
    <property type="project" value="TreeGrafter"/>
</dbReference>
<name>A0AAV5I738_9ROSI</name>
<dbReference type="Proteomes" id="UP001054252">
    <property type="component" value="Unassembled WGS sequence"/>
</dbReference>
<reference evidence="5 6" key="1">
    <citation type="journal article" date="2021" name="Commun. Biol.">
        <title>The genome of Shorea leprosula (Dipterocarpaceae) highlights the ecological relevance of drought in aseasonal tropical rainforests.</title>
        <authorList>
            <person name="Ng K.K.S."/>
            <person name="Kobayashi M.J."/>
            <person name="Fawcett J.A."/>
            <person name="Hatakeyama M."/>
            <person name="Paape T."/>
            <person name="Ng C.H."/>
            <person name="Ang C.C."/>
            <person name="Tnah L.H."/>
            <person name="Lee C.T."/>
            <person name="Nishiyama T."/>
            <person name="Sese J."/>
            <person name="O'Brien M.J."/>
            <person name="Copetti D."/>
            <person name="Mohd Noor M.I."/>
            <person name="Ong R.C."/>
            <person name="Putra M."/>
            <person name="Sireger I.Z."/>
            <person name="Indrioko S."/>
            <person name="Kosugi Y."/>
            <person name="Izuno A."/>
            <person name="Isagi Y."/>
            <person name="Lee S.L."/>
            <person name="Shimizu K.K."/>
        </authorList>
    </citation>
    <scope>NUCLEOTIDE SEQUENCE [LARGE SCALE GENOMIC DNA]</scope>
    <source>
        <strain evidence="5">214</strain>
    </source>
</reference>
<comment type="subcellular location">
    <subcellularLocation>
        <location evidence="1">Membrane</location>
        <topology evidence="1">Multi-pass membrane protein</topology>
    </subcellularLocation>
</comment>
<dbReference type="GO" id="GO:0042721">
    <property type="term" value="C:TIM22 mitochondrial import inner membrane insertion complex"/>
    <property type="evidence" value="ECO:0007669"/>
    <property type="project" value="InterPro"/>
</dbReference>